<organism evidence="1 2">
    <name type="scientific">Paracoccus saliphilus</name>
    <dbReference type="NCBI Taxonomy" id="405559"/>
    <lineage>
        <taxon>Bacteria</taxon>
        <taxon>Pseudomonadati</taxon>
        <taxon>Pseudomonadota</taxon>
        <taxon>Alphaproteobacteria</taxon>
        <taxon>Rhodobacterales</taxon>
        <taxon>Paracoccaceae</taxon>
        <taxon>Paracoccus</taxon>
    </lineage>
</organism>
<proteinExistence type="predicted"/>
<evidence type="ECO:0008006" key="3">
    <source>
        <dbReference type="Google" id="ProtNLM"/>
    </source>
</evidence>
<dbReference type="EMBL" id="FTOU01000010">
    <property type="protein sequence ID" value="SIS95580.1"/>
    <property type="molecule type" value="Genomic_DNA"/>
</dbReference>
<evidence type="ECO:0000313" key="2">
    <source>
        <dbReference type="Proteomes" id="UP000186216"/>
    </source>
</evidence>
<dbReference type="RefSeq" id="WP_272848309.1">
    <property type="nucleotide sequence ID" value="NZ_CP067141.1"/>
</dbReference>
<comment type="caution">
    <text evidence="1">The sequence shown here is derived from an EMBL/GenBank/DDBJ whole genome shotgun (WGS) entry which is preliminary data.</text>
</comment>
<reference evidence="1 2" key="1">
    <citation type="submission" date="2017-01" db="EMBL/GenBank/DDBJ databases">
        <authorList>
            <person name="Varghese N."/>
            <person name="Submissions S."/>
        </authorList>
    </citation>
    <scope>NUCLEOTIDE SEQUENCE [LARGE SCALE GENOMIC DNA]</scope>
    <source>
        <strain evidence="1 2">DSM 18447</strain>
    </source>
</reference>
<gene>
    <name evidence="1" type="ORF">SAMN05421772_1109</name>
</gene>
<protein>
    <recommendedName>
        <fullName evidence="3">HTH DNA binding domain-containing protein</fullName>
    </recommendedName>
</protein>
<dbReference type="Pfam" id="PF07183">
    <property type="entry name" value="DUF1403"/>
    <property type="match status" value="2"/>
</dbReference>
<dbReference type="AlphaFoldDB" id="A0AA45W5M4"/>
<dbReference type="InterPro" id="IPR009843">
    <property type="entry name" value="DUF1403"/>
</dbReference>
<dbReference type="Proteomes" id="UP000186216">
    <property type="component" value="Unassembled WGS sequence"/>
</dbReference>
<accession>A0AA45W5M4</accession>
<evidence type="ECO:0000313" key="1">
    <source>
        <dbReference type="EMBL" id="SIS95580.1"/>
    </source>
</evidence>
<name>A0AA45W5M4_9RHOB</name>
<sequence>MDMRNDVGSEEDLTGTFRFDLPPGWIRAETAQDADQARFLAGAALASLHPVGMGRAAVPMALLCDRMALLAAEASLRLMGRPAGLAALRDAVHLIRPGEHSDPAGGVAQAWRRAARQQLEPGTGETAPLAAAATAYEDSRADHPGDLPGALMAAEAALAGALGWPSLLPVLTLGFSRRDLALCGADLELACARAVVTSAPRAQRLAGDLTRRAAKLRAVAPKLRAKAAPAALDLLLKVDALTPALALSPVVQGSVARMSDRAARRFCDRLAGLGVLREFSGRAAFRIYGL</sequence>